<comment type="similarity">
    <text evidence="2">Belongs to the AAE transporter (TC 2.A.81) family.</text>
</comment>
<evidence type="ECO:0000259" key="10">
    <source>
        <dbReference type="PROSITE" id="PS51202"/>
    </source>
</evidence>
<name>A0A0L0MH47_9BURK</name>
<feature type="transmembrane region" description="Helical" evidence="9">
    <location>
        <begin position="388"/>
        <end position="406"/>
    </location>
</feature>
<evidence type="ECO:0000256" key="2">
    <source>
        <dbReference type="ARBA" id="ARBA00009854"/>
    </source>
</evidence>
<dbReference type="InterPro" id="IPR036721">
    <property type="entry name" value="RCK_C_sf"/>
</dbReference>
<keyword evidence="5 9" id="KW-0812">Transmembrane</keyword>
<dbReference type="GO" id="GO:0005886">
    <property type="term" value="C:plasma membrane"/>
    <property type="evidence" value="ECO:0007669"/>
    <property type="project" value="UniProtKB-SubCell"/>
</dbReference>
<feature type="transmembrane region" description="Helical" evidence="9">
    <location>
        <begin position="93"/>
        <end position="110"/>
    </location>
</feature>
<dbReference type="GO" id="GO:0030170">
    <property type="term" value="F:pyridoxal phosphate binding"/>
    <property type="evidence" value="ECO:0007669"/>
    <property type="project" value="InterPro"/>
</dbReference>
<feature type="transmembrane region" description="Helical" evidence="9">
    <location>
        <begin position="6"/>
        <end position="27"/>
    </location>
</feature>
<keyword evidence="7 9" id="KW-0472">Membrane</keyword>
<evidence type="ECO:0000256" key="9">
    <source>
        <dbReference type="SAM" id="Phobius"/>
    </source>
</evidence>
<dbReference type="Proteomes" id="UP000036959">
    <property type="component" value="Unassembled WGS sequence"/>
</dbReference>
<feature type="transmembrane region" description="Helical" evidence="9">
    <location>
        <begin position="34"/>
        <end position="56"/>
    </location>
</feature>
<organism evidence="11 12">
    <name type="scientific">Candidatus Burkholderia verschuerenii</name>
    <dbReference type="NCBI Taxonomy" id="242163"/>
    <lineage>
        <taxon>Bacteria</taxon>
        <taxon>Pseudomonadati</taxon>
        <taxon>Pseudomonadota</taxon>
        <taxon>Betaproteobacteria</taxon>
        <taxon>Burkholderiales</taxon>
        <taxon>Burkholderiaceae</taxon>
        <taxon>Burkholderia</taxon>
    </lineage>
</organism>
<comment type="subcellular location">
    <subcellularLocation>
        <location evidence="1">Cell membrane</location>
        <topology evidence="1">Multi-pass membrane protein</topology>
    </subcellularLocation>
</comment>
<comment type="caution">
    <text evidence="11">The sequence shown here is derived from an EMBL/GenBank/DDBJ whole genome shotgun (WGS) entry which is preliminary data.</text>
</comment>
<evidence type="ECO:0000256" key="1">
    <source>
        <dbReference type="ARBA" id="ARBA00004651"/>
    </source>
</evidence>
<protein>
    <recommendedName>
        <fullName evidence="8">Aspartate 4-decarboxylase</fullName>
        <ecNumber evidence="8">4.1.1.12</ecNumber>
    </recommendedName>
</protein>
<dbReference type="EMBL" id="LFJJ01000016">
    <property type="protein sequence ID" value="KND61616.1"/>
    <property type="molecule type" value="Genomic_DNA"/>
</dbReference>
<dbReference type="AlphaFoldDB" id="A0A0L0MH47"/>
<evidence type="ECO:0000256" key="8">
    <source>
        <dbReference type="NCBIfam" id="TIGR03801"/>
    </source>
</evidence>
<feature type="transmembrane region" description="Helical" evidence="9">
    <location>
        <begin position="538"/>
        <end position="558"/>
    </location>
</feature>
<dbReference type="InterPro" id="IPR015422">
    <property type="entry name" value="PyrdxlP-dep_Trfase_small"/>
</dbReference>
<dbReference type="GO" id="GO:0008324">
    <property type="term" value="F:monoatomic cation transmembrane transporter activity"/>
    <property type="evidence" value="ECO:0007669"/>
    <property type="project" value="InterPro"/>
</dbReference>
<keyword evidence="4" id="KW-1003">Cell membrane</keyword>
<dbReference type="Gene3D" id="1.10.20.110">
    <property type="match status" value="1"/>
</dbReference>
<dbReference type="NCBIfam" id="TIGR03801">
    <property type="entry name" value="asp_4_decarbox"/>
    <property type="match status" value="1"/>
</dbReference>
<dbReference type="Gene3D" id="3.30.70.1450">
    <property type="entry name" value="Regulator of K+ conductance, C-terminal domain"/>
    <property type="match status" value="1"/>
</dbReference>
<dbReference type="CDD" id="cd00609">
    <property type="entry name" value="AAT_like"/>
    <property type="match status" value="1"/>
</dbReference>
<keyword evidence="12" id="KW-1185">Reference proteome</keyword>
<dbReference type="GO" id="GO:0047688">
    <property type="term" value="F:aspartate 4-decarboxylase activity"/>
    <property type="evidence" value="ECO:0007669"/>
    <property type="project" value="UniProtKB-UniRule"/>
</dbReference>
<dbReference type="Pfam" id="PF00155">
    <property type="entry name" value="Aminotran_1_2"/>
    <property type="match status" value="1"/>
</dbReference>
<keyword evidence="6 9" id="KW-1133">Transmembrane helix</keyword>
<feature type="transmembrane region" description="Helical" evidence="9">
    <location>
        <begin position="452"/>
        <end position="473"/>
    </location>
</feature>
<feature type="transmembrane region" description="Helical" evidence="9">
    <location>
        <begin position="62"/>
        <end position="81"/>
    </location>
</feature>
<dbReference type="InterPro" id="IPR006512">
    <property type="entry name" value="YidE_YbjL"/>
</dbReference>
<dbReference type="InterPro" id="IPR015424">
    <property type="entry name" value="PyrdxlP-dep_Trfase"/>
</dbReference>
<dbReference type="InterPro" id="IPR006037">
    <property type="entry name" value="RCK_C"/>
</dbReference>
<evidence type="ECO:0000313" key="11">
    <source>
        <dbReference type="EMBL" id="KND61616.1"/>
    </source>
</evidence>
<evidence type="ECO:0000256" key="7">
    <source>
        <dbReference type="ARBA" id="ARBA00023136"/>
    </source>
</evidence>
<sequence>MSWLTATLRSYPEIAVFLSLGVGYWVGGKSFKGFSLGSVTATLLAAIAIGQLGITISPNVKSVFFLMFLFAVGYGVGPQFVRGIAKDGLPQALFSVIQCLLCLAAPYAAAKIAGYDIGSAAGLFAGSQTISASMGLATDAINRIGLPPDQAKALLDAMPTAYAVTYIYGTIGSALILAMLGPKLLNIDLVAACKDYEAQLGGGAEIGGAGSAWHQFALRAYRVQEGGRVAGLTVGQAEALELPGARLFIERIRRGGTIQDAKIDDVLQGGDIVAVAGRREELVQVLGGVAHEVDDAELLAVPVEGVDIYITSKDVDGKKLSELAQLPGARGVFIRRIKRGATETPIPVLPSTTLHRGDTVTLVGRTQDTTAVAKAVGVIDRPSDVADMAFTGLAITLGALIGAIVIRAGGIPITLSTAGGALIAGIVFGWLRAIHPTFGRIPSPTLWFMNSVGLNVFIAVVGITAGPGFVAGLQKLGVSLFLWGIFASSVPLIIGMYIAKYVFKFHPAILLGICAGARTTTAALGMICDAAKSQVPGLGYTVTYAVGNTLLTIWGMVWSCCSPDAARGSYRTFLLISRRCWMAKSSKSDHDDSAAMASLSPFELKDELIKAAGGGVVERPANLAMLNAGRGNPNFLATIQRHGFWQLGLFAMRESERSFAYMPEGIGGFPKREGIEERFEIFARENKGVAGIAFLVGAVSYVRDQLGLNAGDFLYEMCEGILACNYPVPDRMLKLAEIIVGQYLRREMIGKHPFVGEFDIFAVEGGTAAMTYIFNTMRENFLISEGDTIALGRPIFTPYIEIPTLNDYKLEVVNLDADVANGWQYSKKELDKLRDPKVKAFFLVNPSNPPSVKMDDASLQYIAEIVKERPDLILLTDDVYGTFADDFVSLFALCPKNTILVYSYSKYFGATGWRFGTIATHRENIFDEKLAALPKDKREILHHRYESITTEPDKLKFIDRLVADSRTVALNHTAGLSLPQQVQMVLFSLFSLMDTPDAYKNALKRLIRSRKQALYREMGLALDDAEKDENQVDYYTILDLEYFGGKTHGRDFVEWVMKNTKPSELLFELAKEARVVLLPGRGFGTPHPSGRVSLANLNESDYMHIGRSIRKLMDRYVERFNKETGKKAK</sequence>
<dbReference type="InterPro" id="IPR050144">
    <property type="entry name" value="AAE_transporter"/>
</dbReference>
<accession>A0A0L0MH47</accession>
<dbReference type="PATRIC" id="fig|242163.4.peg.1869"/>
<dbReference type="SUPFAM" id="SSF53383">
    <property type="entry name" value="PLP-dependent transferases"/>
    <property type="match status" value="1"/>
</dbReference>
<dbReference type="Gene3D" id="3.90.1150.10">
    <property type="entry name" value="Aspartate Aminotransferase, domain 1"/>
    <property type="match status" value="1"/>
</dbReference>
<dbReference type="NCBIfam" id="TIGR01625">
    <property type="entry name" value="YidE_YbjL_dupl"/>
    <property type="match status" value="1"/>
</dbReference>
<reference evidence="12" key="1">
    <citation type="submission" date="2015-06" db="EMBL/GenBank/DDBJ databases">
        <title>Comparative genomics of Burkholderia leaf nodule symbionts.</title>
        <authorList>
            <person name="Carlier A."/>
            <person name="Eberl L."/>
            <person name="Pinto-Carbo M."/>
        </authorList>
    </citation>
    <scope>NUCLEOTIDE SEQUENCE [LARGE SCALE GENOMIC DNA]</scope>
    <source>
        <strain evidence="12">UZHbot4</strain>
    </source>
</reference>
<dbReference type="PANTHER" id="PTHR30445">
    <property type="entry name" value="K(+)_H(+) ANTIPORTER SUBUNIT KHTT"/>
    <property type="match status" value="1"/>
</dbReference>
<dbReference type="Pfam" id="PF02080">
    <property type="entry name" value="TrkA_C"/>
    <property type="match status" value="1"/>
</dbReference>
<dbReference type="InterPro" id="IPR022457">
    <property type="entry name" value="Asp_Ala_antiprt"/>
</dbReference>
<dbReference type="SUPFAM" id="SSF116726">
    <property type="entry name" value="TrkA C-terminal domain-like"/>
    <property type="match status" value="2"/>
</dbReference>
<dbReference type="InterPro" id="IPR022518">
    <property type="entry name" value="Aspartate_4-decarboxylase"/>
</dbReference>
<proteinExistence type="inferred from homology"/>
<keyword evidence="3" id="KW-0813">Transport</keyword>
<dbReference type="PANTHER" id="PTHR30445:SF9">
    <property type="match status" value="1"/>
</dbReference>
<feature type="transmembrane region" description="Helical" evidence="9">
    <location>
        <begin position="480"/>
        <end position="499"/>
    </location>
</feature>
<feature type="transmembrane region" description="Helical" evidence="9">
    <location>
        <begin position="413"/>
        <end position="432"/>
    </location>
</feature>
<evidence type="ECO:0000256" key="6">
    <source>
        <dbReference type="ARBA" id="ARBA00022989"/>
    </source>
</evidence>
<dbReference type="Gene3D" id="3.40.640.10">
    <property type="entry name" value="Type I PLP-dependent aspartate aminotransferase-like (Major domain)"/>
    <property type="match status" value="1"/>
</dbReference>
<gene>
    <name evidence="11" type="ORF">BVER_06101c</name>
</gene>
<evidence type="ECO:0000313" key="12">
    <source>
        <dbReference type="Proteomes" id="UP000036959"/>
    </source>
</evidence>
<dbReference type="PROSITE" id="PS51202">
    <property type="entry name" value="RCK_C"/>
    <property type="match status" value="1"/>
</dbReference>
<dbReference type="NCBIfam" id="NF006755">
    <property type="entry name" value="PRK09275.1"/>
    <property type="match status" value="1"/>
</dbReference>
<dbReference type="GO" id="GO:0006531">
    <property type="term" value="P:aspartate metabolic process"/>
    <property type="evidence" value="ECO:0007669"/>
    <property type="project" value="UniProtKB-UniRule"/>
</dbReference>
<dbReference type="InterPro" id="IPR015421">
    <property type="entry name" value="PyrdxlP-dep_Trfase_major"/>
</dbReference>
<dbReference type="NCBIfam" id="TIGR03802">
    <property type="entry name" value="Asp_Ala_antiprt"/>
    <property type="match status" value="1"/>
</dbReference>
<dbReference type="InterPro" id="IPR004839">
    <property type="entry name" value="Aminotransferase_I/II_large"/>
</dbReference>
<evidence type="ECO:0000256" key="3">
    <source>
        <dbReference type="ARBA" id="ARBA00022448"/>
    </source>
</evidence>
<dbReference type="GO" id="GO:0006813">
    <property type="term" value="P:potassium ion transport"/>
    <property type="evidence" value="ECO:0007669"/>
    <property type="project" value="InterPro"/>
</dbReference>
<dbReference type="EC" id="4.1.1.12" evidence="8"/>
<dbReference type="Pfam" id="PF06826">
    <property type="entry name" value="Asp-Al_Ex"/>
    <property type="match status" value="2"/>
</dbReference>
<evidence type="ECO:0000256" key="5">
    <source>
        <dbReference type="ARBA" id="ARBA00022692"/>
    </source>
</evidence>
<evidence type="ECO:0000256" key="4">
    <source>
        <dbReference type="ARBA" id="ARBA00022475"/>
    </source>
</evidence>
<feature type="domain" description="RCK C-terminal" evidence="10">
    <location>
        <begin position="291"/>
        <end position="378"/>
    </location>
</feature>